<evidence type="ECO:0000256" key="1">
    <source>
        <dbReference type="ARBA" id="ARBA00023002"/>
    </source>
</evidence>
<organism evidence="3 4">
    <name type="scientific">Lentithecium fluviatile CBS 122367</name>
    <dbReference type="NCBI Taxonomy" id="1168545"/>
    <lineage>
        <taxon>Eukaryota</taxon>
        <taxon>Fungi</taxon>
        <taxon>Dikarya</taxon>
        <taxon>Ascomycota</taxon>
        <taxon>Pezizomycotina</taxon>
        <taxon>Dothideomycetes</taxon>
        <taxon>Pleosporomycetidae</taxon>
        <taxon>Pleosporales</taxon>
        <taxon>Massarineae</taxon>
        <taxon>Lentitheciaceae</taxon>
        <taxon>Lentithecium</taxon>
    </lineage>
</organism>
<dbReference type="InterPro" id="IPR050411">
    <property type="entry name" value="AlphaKG_dependent_hydroxylases"/>
</dbReference>
<dbReference type="GO" id="GO:0016491">
    <property type="term" value="F:oxidoreductase activity"/>
    <property type="evidence" value="ECO:0007669"/>
    <property type="project" value="UniProtKB-KW"/>
</dbReference>
<dbReference type="FunFam" id="3.60.130.10:FF:000011">
    <property type="entry name" value="Taurine catabolism dioxygenase TauD"/>
    <property type="match status" value="1"/>
</dbReference>
<dbReference type="InterPro" id="IPR003819">
    <property type="entry name" value="TauD/TfdA-like"/>
</dbReference>
<dbReference type="PANTHER" id="PTHR10696">
    <property type="entry name" value="GAMMA-BUTYROBETAINE HYDROXYLASE-RELATED"/>
    <property type="match status" value="1"/>
</dbReference>
<dbReference type="InterPro" id="IPR042098">
    <property type="entry name" value="TauD-like_sf"/>
</dbReference>
<dbReference type="SUPFAM" id="SSF51197">
    <property type="entry name" value="Clavaminate synthase-like"/>
    <property type="match status" value="1"/>
</dbReference>
<evidence type="ECO:0000313" key="3">
    <source>
        <dbReference type="EMBL" id="KAF2685827.1"/>
    </source>
</evidence>
<protein>
    <submittedName>
        <fullName evidence="3">Clavaminate synthase-like protein</fullName>
    </submittedName>
</protein>
<dbReference type="OrthoDB" id="272271at2759"/>
<accession>A0A6G1J5M0</accession>
<proteinExistence type="predicted"/>
<evidence type="ECO:0000313" key="4">
    <source>
        <dbReference type="Proteomes" id="UP000799291"/>
    </source>
</evidence>
<dbReference type="Proteomes" id="UP000799291">
    <property type="component" value="Unassembled WGS sequence"/>
</dbReference>
<dbReference type="PANTHER" id="PTHR10696:SF54">
    <property type="entry name" value="FAMILY OXIDOREDUCTASE, PUTATIVE (AFU_ORTHOLOGUE AFUA_4G13850)-RELATED"/>
    <property type="match status" value="1"/>
</dbReference>
<feature type="domain" description="TauD/TfdA-like" evidence="2">
    <location>
        <begin position="57"/>
        <end position="325"/>
    </location>
</feature>
<sequence length="373" mass="42175">MTPPSLGLPPGFPQTLESDLVWDNTDIESRYNWTYVLTPADLEELESALEQFKSLGKPLGFVNQSTFPLPKLHARLREISREIHQTFGFKVICGIPVDNHTREEALIIYAGLASHVASIRGRQDHQWNGKSADVVLNHIKDLSDKVDANKIGAPAYTTDKQVFHTDSGDVIALLCLETAAEGGQSKLSSSWRVYNHLAEHRPDLIRTLMEPWPTDLFDEKGASYTNRPPLFHQPATDTSPERLIIQYARRTFTGFHGLPRSPHIPPITEAQAEALDALHFLAEKYAVPLDFQKGDIQFANNLSIFHARDGFRNTPEQQRHLVRLWLRDEELAWKLPKELKERMAKVFEGVEEEQQVFPLEPFVRSSAAGTSGK</sequence>
<dbReference type="Gene3D" id="3.60.130.10">
    <property type="entry name" value="Clavaminate synthase-like"/>
    <property type="match status" value="1"/>
</dbReference>
<dbReference type="Pfam" id="PF02668">
    <property type="entry name" value="TauD"/>
    <property type="match status" value="1"/>
</dbReference>
<keyword evidence="1" id="KW-0560">Oxidoreductase</keyword>
<gene>
    <name evidence="3" type="ORF">K458DRAFT_299977</name>
</gene>
<reference evidence="3" key="1">
    <citation type="journal article" date="2020" name="Stud. Mycol.">
        <title>101 Dothideomycetes genomes: a test case for predicting lifestyles and emergence of pathogens.</title>
        <authorList>
            <person name="Haridas S."/>
            <person name="Albert R."/>
            <person name="Binder M."/>
            <person name="Bloem J."/>
            <person name="Labutti K."/>
            <person name="Salamov A."/>
            <person name="Andreopoulos B."/>
            <person name="Baker S."/>
            <person name="Barry K."/>
            <person name="Bills G."/>
            <person name="Bluhm B."/>
            <person name="Cannon C."/>
            <person name="Castanera R."/>
            <person name="Culley D."/>
            <person name="Daum C."/>
            <person name="Ezra D."/>
            <person name="Gonzalez J."/>
            <person name="Henrissat B."/>
            <person name="Kuo A."/>
            <person name="Liang C."/>
            <person name="Lipzen A."/>
            <person name="Lutzoni F."/>
            <person name="Magnuson J."/>
            <person name="Mondo S."/>
            <person name="Nolan M."/>
            <person name="Ohm R."/>
            <person name="Pangilinan J."/>
            <person name="Park H.-J."/>
            <person name="Ramirez L."/>
            <person name="Alfaro M."/>
            <person name="Sun H."/>
            <person name="Tritt A."/>
            <person name="Yoshinaga Y."/>
            <person name="Zwiers L.-H."/>
            <person name="Turgeon B."/>
            <person name="Goodwin S."/>
            <person name="Spatafora J."/>
            <person name="Crous P."/>
            <person name="Grigoriev I."/>
        </authorList>
    </citation>
    <scope>NUCLEOTIDE SEQUENCE</scope>
    <source>
        <strain evidence="3">CBS 122367</strain>
    </source>
</reference>
<keyword evidence="4" id="KW-1185">Reference proteome</keyword>
<dbReference type="AlphaFoldDB" id="A0A6G1J5M0"/>
<dbReference type="EMBL" id="MU005578">
    <property type="protein sequence ID" value="KAF2685827.1"/>
    <property type="molecule type" value="Genomic_DNA"/>
</dbReference>
<name>A0A6G1J5M0_9PLEO</name>
<evidence type="ECO:0000259" key="2">
    <source>
        <dbReference type="Pfam" id="PF02668"/>
    </source>
</evidence>